<reference evidence="3 4" key="1">
    <citation type="journal article" date="2024" name="Commun. Biol.">
        <title>Comparative genomic analysis of thermophilic fungi reveals convergent evolutionary adaptations and gene losses.</title>
        <authorList>
            <person name="Steindorff A.S."/>
            <person name="Aguilar-Pontes M.V."/>
            <person name="Robinson A.J."/>
            <person name="Andreopoulos B."/>
            <person name="LaButti K."/>
            <person name="Kuo A."/>
            <person name="Mondo S."/>
            <person name="Riley R."/>
            <person name="Otillar R."/>
            <person name="Haridas S."/>
            <person name="Lipzen A."/>
            <person name="Grimwood J."/>
            <person name="Schmutz J."/>
            <person name="Clum A."/>
            <person name="Reid I.D."/>
            <person name="Moisan M.C."/>
            <person name="Butler G."/>
            <person name="Nguyen T.T.M."/>
            <person name="Dewar K."/>
            <person name="Conant G."/>
            <person name="Drula E."/>
            <person name="Henrissat B."/>
            <person name="Hansel C."/>
            <person name="Singer S."/>
            <person name="Hutchinson M.I."/>
            <person name="de Vries R.P."/>
            <person name="Natvig D.O."/>
            <person name="Powell A.J."/>
            <person name="Tsang A."/>
            <person name="Grigoriev I.V."/>
        </authorList>
    </citation>
    <scope>NUCLEOTIDE SEQUENCE [LARGE SCALE GENOMIC DNA]</scope>
    <source>
        <strain evidence="3 4">CBS 494.80</strain>
    </source>
</reference>
<dbReference type="Proteomes" id="UP001595075">
    <property type="component" value="Unassembled WGS sequence"/>
</dbReference>
<organism evidence="3 4">
    <name type="scientific">Oculimacula yallundae</name>
    <dbReference type="NCBI Taxonomy" id="86028"/>
    <lineage>
        <taxon>Eukaryota</taxon>
        <taxon>Fungi</taxon>
        <taxon>Dikarya</taxon>
        <taxon>Ascomycota</taxon>
        <taxon>Pezizomycotina</taxon>
        <taxon>Leotiomycetes</taxon>
        <taxon>Helotiales</taxon>
        <taxon>Ploettnerulaceae</taxon>
        <taxon>Oculimacula</taxon>
    </lineage>
</organism>
<dbReference type="Pfam" id="PF12296">
    <property type="entry name" value="HsbA"/>
    <property type="match status" value="1"/>
</dbReference>
<accession>A0ABR4CTR5</accession>
<sequence length="616" mass="68520">MVAIKNILFFITAASALTVGKRDTQTILSDISTIDSNVKALTAAFNKYNGGIFSAAPILGAESKVEDSIKQGTKDAQASSQQSSAQSQSIIAAINNLIPDIEDSLAAAEKKRDKFAADGLTPTVQKDLTNLKAETDDFADALIAIASADTKAEGEAQKKRIDKLLLLTASNIPTDIMAKWQPSPDRERERTVSLAAAMDLDDVICSPPRIIFQKDTPHVPTVEDNPMVATAVKLLKKNSIKEKRRGHYFSEFDDNDELESIVSFEEDPPHTVMNNPTAATAARLLKKNSLREMRRKASFDVLNDSEDIGPSSSSIITDLPSSPNSNTILNWLGSSPPSHFFEFARMLRPGSYWKRRGDERGAKFLSRSNLPQSKLINLRRESESIIEVEHVEHIGRTSETESASVPMYTLHLEVTRAEKKVLQDQLLGLQKDIQKISLNEKHFYSSEQLFLEDDTALKMLRNQADTCFELLNSIQYGNITRKDQPSVFQDAYNKSIYLQNGMVTYLSRRSEAQHDHQIKLERYSDLKEKMLKALARTSKLNKMIQKLETGHSTVTKLLNPGVMEEKSAMKDKAVFHATENQAPYPDKTSDSPVKISDKLVKPAMGSPSKSDRGLNC</sequence>
<feature type="region of interest" description="Disordered" evidence="1">
    <location>
        <begin position="577"/>
        <end position="616"/>
    </location>
</feature>
<feature type="chain" id="PRO_5045439219" evidence="2">
    <location>
        <begin position="17"/>
        <end position="616"/>
    </location>
</feature>
<evidence type="ECO:0000256" key="1">
    <source>
        <dbReference type="SAM" id="MobiDB-lite"/>
    </source>
</evidence>
<name>A0ABR4CTR5_9HELO</name>
<keyword evidence="2" id="KW-0732">Signal</keyword>
<evidence type="ECO:0000256" key="2">
    <source>
        <dbReference type="SAM" id="SignalP"/>
    </source>
</evidence>
<dbReference type="EMBL" id="JAZHXI010000003">
    <property type="protein sequence ID" value="KAL2073192.1"/>
    <property type="molecule type" value="Genomic_DNA"/>
</dbReference>
<evidence type="ECO:0000313" key="3">
    <source>
        <dbReference type="EMBL" id="KAL2073192.1"/>
    </source>
</evidence>
<proteinExistence type="predicted"/>
<protein>
    <submittedName>
        <fullName evidence="3">Uncharacterized protein</fullName>
    </submittedName>
</protein>
<comment type="caution">
    <text evidence="3">The sequence shown here is derived from an EMBL/GenBank/DDBJ whole genome shotgun (WGS) entry which is preliminary data.</text>
</comment>
<gene>
    <name evidence="3" type="ORF">VTL71DRAFT_10516</name>
</gene>
<dbReference type="PANTHER" id="PTHR38123:SF1">
    <property type="entry name" value="HYDROPHOBIC SURFACE BINDING PROTEIN"/>
    <property type="match status" value="1"/>
</dbReference>
<feature type="signal peptide" evidence="2">
    <location>
        <begin position="1"/>
        <end position="16"/>
    </location>
</feature>
<dbReference type="InterPro" id="IPR021054">
    <property type="entry name" value="Cell_wall_mannoprotein_1"/>
</dbReference>
<dbReference type="Gene3D" id="1.20.1280.140">
    <property type="match status" value="1"/>
</dbReference>
<evidence type="ECO:0000313" key="4">
    <source>
        <dbReference type="Proteomes" id="UP001595075"/>
    </source>
</evidence>
<dbReference type="PANTHER" id="PTHR38123">
    <property type="entry name" value="CELL WALL SERINE-THREONINE-RICH GALACTOMANNOPROTEIN MP1 (AFU_ORTHOLOGUE AFUA_4G03240)"/>
    <property type="match status" value="1"/>
</dbReference>
<keyword evidence="4" id="KW-1185">Reference proteome</keyword>